<dbReference type="AlphaFoldDB" id="A0A2T9Z8F4"/>
<sequence length="964" mass="110222">MADENENENIISFLDYTFTTLESLVNVESLLQAKEDSLQIKLKKKNLALQQLEDFKTQFQKDKDVSLKEISSVRANLLEIERHKDSPTSIISSSGDATLLVRSLREDFEKLHILKTAKDILLVIDKVNDLGQKAEEELRLDIYPSAQSLFHILTIYFKFVQIENQSNPSISSPGDDSNEESGVNPNSEKALFATRFIQSKIIYLWKKMINFLVKSQEEIIKGYWLSSEDEKKYPERKEEMISILKSMFLLKSSHQKLPSCIKTIIPDWDTSGLAQKWESELPIAIMLEAVSKNFLFHFSGSSKTNRLEKPEWWLGYLVKETSKLMTFIENDLQKIIWNNSPYGKDASDQYITGIVKIACEKLTADKLFWENNPKLISYLLTEIKKFDTTLQDLYAYGTNPELQGTWVGTSEIWMESNKDVLEAWKNSEYQDAKQKYIEIKSGPNAFENNVKNSEGEVEIMFVSPLSVRMGDILELFSENVSKIRKVSWKYIFISSITFPLINTFIEHIELEMDNFKRISIPFLQSVPSISLKIPVLQDFLVSEGTGGSTTKTAAIIEALGLQPLVLKLEALSGLIYSSNHFYEILDDLSDSELWVEVWAWCCKIKSHKGTSGLNNHKATPAQKEGSSFGKIQLYGVDDIEQFNPSDDEYLEDGFCSEVEELFKTTNVSNQSKTKHSQLERSIFDGYKDKLFKLTNSLLDIFKSLLNKELLALVSQYKDTPYLHESNDNVDLNELASLSFAKKYGNIEVSASMIPIVRAIQAFVEYILNHLLMPTHFISVSKSFFKELDKWMVSQLIMKRRWTPENVIQLYTDANAVLNCFSKPFESFSSYSPYFNKSVAVLPQTFEACYLLMLPLELDPSIDPDNWSEIPTFPKYHSPKEISEIVIDMFYPAQPEFGYTSYYSPQQKPSFGSFLSPVYKVKPFSQSDNSAISAQLREVGLFSLSPVKLGSVLQNRVDSALFFGK</sequence>
<dbReference type="InterPro" id="IPR007528">
    <property type="entry name" value="RINT1_Tip20"/>
</dbReference>
<dbReference type="GO" id="GO:0070939">
    <property type="term" value="C:Dsl1/NZR complex"/>
    <property type="evidence" value="ECO:0007669"/>
    <property type="project" value="InterPro"/>
</dbReference>
<protein>
    <recommendedName>
        <fullName evidence="3">RAD50-interacting protein 1</fullName>
    </recommendedName>
</protein>
<dbReference type="EMBL" id="MBFS01001617">
    <property type="protein sequence ID" value="PVV00825.1"/>
    <property type="molecule type" value="Genomic_DNA"/>
</dbReference>
<dbReference type="PANTHER" id="PTHR13520:SF0">
    <property type="entry name" value="RAD50-INTERACTING PROTEIN 1"/>
    <property type="match status" value="1"/>
</dbReference>
<evidence type="ECO:0008006" key="3">
    <source>
        <dbReference type="Google" id="ProtNLM"/>
    </source>
</evidence>
<dbReference type="GO" id="GO:0006888">
    <property type="term" value="P:endoplasmic reticulum to Golgi vesicle-mediated transport"/>
    <property type="evidence" value="ECO:0007669"/>
    <property type="project" value="InterPro"/>
</dbReference>
<dbReference type="PANTHER" id="PTHR13520">
    <property type="entry name" value="RAD50-INTERACTING PROTEIN 1 RINT-1"/>
    <property type="match status" value="1"/>
</dbReference>
<dbReference type="OrthoDB" id="407410at2759"/>
<gene>
    <name evidence="1" type="ORF">BB560_004779</name>
</gene>
<dbReference type="GO" id="GO:0060628">
    <property type="term" value="P:regulation of ER to Golgi vesicle-mediated transport"/>
    <property type="evidence" value="ECO:0007669"/>
    <property type="project" value="TreeGrafter"/>
</dbReference>
<comment type="caution">
    <text evidence="1">The sequence shown here is derived from an EMBL/GenBank/DDBJ whole genome shotgun (WGS) entry which is preliminary data.</text>
</comment>
<reference evidence="1 2" key="1">
    <citation type="journal article" date="2018" name="MBio">
        <title>Comparative Genomics Reveals the Core Gene Toolbox for the Fungus-Insect Symbiosis.</title>
        <authorList>
            <person name="Wang Y."/>
            <person name="Stata M."/>
            <person name="Wang W."/>
            <person name="Stajich J.E."/>
            <person name="White M.M."/>
            <person name="Moncalvo J.M."/>
        </authorList>
    </citation>
    <scope>NUCLEOTIDE SEQUENCE [LARGE SCALE GENOMIC DNA]</scope>
    <source>
        <strain evidence="1 2">SC-DP-2</strain>
    </source>
</reference>
<keyword evidence="2" id="KW-1185">Reference proteome</keyword>
<name>A0A2T9Z8F4_9FUNG</name>
<dbReference type="PROSITE" id="PS51386">
    <property type="entry name" value="RINT1_TIP20"/>
    <property type="match status" value="1"/>
</dbReference>
<organism evidence="1 2">
    <name type="scientific">Smittium megazygosporum</name>
    <dbReference type="NCBI Taxonomy" id="133381"/>
    <lineage>
        <taxon>Eukaryota</taxon>
        <taxon>Fungi</taxon>
        <taxon>Fungi incertae sedis</taxon>
        <taxon>Zoopagomycota</taxon>
        <taxon>Kickxellomycotina</taxon>
        <taxon>Harpellomycetes</taxon>
        <taxon>Harpellales</taxon>
        <taxon>Legeriomycetaceae</taxon>
        <taxon>Smittium</taxon>
    </lineage>
</organism>
<accession>A0A2T9Z8F4</accession>
<dbReference type="Pfam" id="PF04437">
    <property type="entry name" value="RINT1_TIP1"/>
    <property type="match status" value="1"/>
</dbReference>
<dbReference type="Proteomes" id="UP000245609">
    <property type="component" value="Unassembled WGS sequence"/>
</dbReference>
<dbReference type="STRING" id="133381.A0A2T9Z8F4"/>
<evidence type="ECO:0000313" key="1">
    <source>
        <dbReference type="EMBL" id="PVV00825.1"/>
    </source>
</evidence>
<proteinExistence type="predicted"/>
<dbReference type="GO" id="GO:0006890">
    <property type="term" value="P:retrograde vesicle-mediated transport, Golgi to endoplasmic reticulum"/>
    <property type="evidence" value="ECO:0007669"/>
    <property type="project" value="InterPro"/>
</dbReference>
<evidence type="ECO:0000313" key="2">
    <source>
        <dbReference type="Proteomes" id="UP000245609"/>
    </source>
</evidence>